<sequence length="94" mass="10401">MRSTTLSVLTKTGIHSRPADLFVRTAKLYQSAITVRKNGACADAKNIIKMILLNVCQGQEIEIQADGPDEEAALEDLQRLVESDFTLVNDQVRL</sequence>
<evidence type="ECO:0000256" key="4">
    <source>
        <dbReference type="ARBA" id="ARBA00022683"/>
    </source>
</evidence>
<evidence type="ECO:0000259" key="5">
    <source>
        <dbReference type="PROSITE" id="PS51350"/>
    </source>
</evidence>
<dbReference type="CDD" id="cd00367">
    <property type="entry name" value="PTS-HPr_like"/>
    <property type="match status" value="1"/>
</dbReference>
<dbReference type="PROSITE" id="PS51350">
    <property type="entry name" value="PTS_HPR_DOM"/>
    <property type="match status" value="1"/>
</dbReference>
<dbReference type="OrthoDB" id="350754at2"/>
<gene>
    <name evidence="6" type="ORF">SAMN05920897_105134</name>
</gene>
<organism evidence="6 7">
    <name type="scientific">Alkalispirochaeta americana</name>
    <dbReference type="NCBI Taxonomy" id="159291"/>
    <lineage>
        <taxon>Bacteria</taxon>
        <taxon>Pseudomonadati</taxon>
        <taxon>Spirochaetota</taxon>
        <taxon>Spirochaetia</taxon>
        <taxon>Spirochaetales</taxon>
        <taxon>Spirochaetaceae</taxon>
        <taxon>Alkalispirochaeta</taxon>
    </lineage>
</organism>
<comment type="subcellular location">
    <subcellularLocation>
        <location evidence="1">Cytoplasm</location>
    </subcellularLocation>
</comment>
<dbReference type="PRINTS" id="PR00107">
    <property type="entry name" value="PHOSPHOCPHPR"/>
</dbReference>
<evidence type="ECO:0000256" key="1">
    <source>
        <dbReference type="ARBA" id="ARBA00004496"/>
    </source>
</evidence>
<dbReference type="EMBL" id="FTMS01000005">
    <property type="protein sequence ID" value="SIQ22787.1"/>
    <property type="molecule type" value="Genomic_DNA"/>
</dbReference>
<dbReference type="RefSeq" id="WP_076488272.1">
    <property type="nucleotide sequence ID" value="NZ_FTMS01000005.1"/>
</dbReference>
<dbReference type="Gene3D" id="3.30.1340.10">
    <property type="entry name" value="HPr-like"/>
    <property type="match status" value="1"/>
</dbReference>
<dbReference type="STRING" id="159291.SAMN05920897_105134"/>
<dbReference type="InterPro" id="IPR035895">
    <property type="entry name" value="HPr-like_sf"/>
</dbReference>
<evidence type="ECO:0000256" key="3">
    <source>
        <dbReference type="ARBA" id="ARBA00022490"/>
    </source>
</evidence>
<evidence type="ECO:0000256" key="2">
    <source>
        <dbReference type="ARBA" id="ARBA00010736"/>
    </source>
</evidence>
<accession>A0A1N6R1Y2</accession>
<reference evidence="7" key="1">
    <citation type="submission" date="2017-01" db="EMBL/GenBank/DDBJ databases">
        <authorList>
            <person name="Varghese N."/>
            <person name="Submissions S."/>
        </authorList>
    </citation>
    <scope>NUCLEOTIDE SEQUENCE [LARGE SCALE GENOMIC DNA]</scope>
    <source>
        <strain evidence="7">ASpG1</strain>
    </source>
</reference>
<protein>
    <submittedName>
        <fullName evidence="6">Phosphocarrier protein</fullName>
    </submittedName>
</protein>
<evidence type="ECO:0000313" key="6">
    <source>
        <dbReference type="EMBL" id="SIQ22787.1"/>
    </source>
</evidence>
<dbReference type="InterPro" id="IPR050399">
    <property type="entry name" value="HPr"/>
</dbReference>
<feature type="domain" description="HPr" evidence="5">
    <location>
        <begin position="1"/>
        <end position="88"/>
    </location>
</feature>
<keyword evidence="3" id="KW-0963">Cytoplasm</keyword>
<proteinExistence type="inferred from homology"/>
<evidence type="ECO:0000313" key="7">
    <source>
        <dbReference type="Proteomes" id="UP000186400"/>
    </source>
</evidence>
<dbReference type="SUPFAM" id="SSF55594">
    <property type="entry name" value="HPr-like"/>
    <property type="match status" value="1"/>
</dbReference>
<keyword evidence="7" id="KW-1185">Reference proteome</keyword>
<dbReference type="PANTHER" id="PTHR33705">
    <property type="entry name" value="PHOSPHOCARRIER PROTEIN HPR"/>
    <property type="match status" value="1"/>
</dbReference>
<dbReference type="PANTHER" id="PTHR33705:SF2">
    <property type="entry name" value="PHOSPHOCARRIER PROTEIN NPR"/>
    <property type="match status" value="1"/>
</dbReference>
<dbReference type="GO" id="GO:0009401">
    <property type="term" value="P:phosphoenolpyruvate-dependent sugar phosphotransferase system"/>
    <property type="evidence" value="ECO:0007669"/>
    <property type="project" value="UniProtKB-KW"/>
</dbReference>
<dbReference type="InterPro" id="IPR000032">
    <property type="entry name" value="HPr-like"/>
</dbReference>
<name>A0A1N6R1Y2_9SPIO</name>
<keyword evidence="4" id="KW-0598">Phosphotransferase system</keyword>
<dbReference type="NCBIfam" id="TIGR01003">
    <property type="entry name" value="PTS_HPr_family"/>
    <property type="match status" value="1"/>
</dbReference>
<dbReference type="GO" id="GO:0005737">
    <property type="term" value="C:cytoplasm"/>
    <property type="evidence" value="ECO:0007669"/>
    <property type="project" value="UniProtKB-SubCell"/>
</dbReference>
<dbReference type="Pfam" id="PF00381">
    <property type="entry name" value="PTS-HPr"/>
    <property type="match status" value="1"/>
</dbReference>
<comment type="similarity">
    <text evidence="2">Belongs to the HPr family.</text>
</comment>
<dbReference type="AlphaFoldDB" id="A0A1N6R1Y2"/>
<dbReference type="Proteomes" id="UP000186400">
    <property type="component" value="Unassembled WGS sequence"/>
</dbReference>